<evidence type="ECO:0000313" key="2">
    <source>
        <dbReference type="Proteomes" id="UP001055879"/>
    </source>
</evidence>
<dbReference type="EMBL" id="CM042049">
    <property type="protein sequence ID" value="KAI3745860.1"/>
    <property type="molecule type" value="Genomic_DNA"/>
</dbReference>
<proteinExistence type="predicted"/>
<organism evidence="1 2">
    <name type="scientific">Arctium lappa</name>
    <name type="common">Greater burdock</name>
    <name type="synonym">Lappa major</name>
    <dbReference type="NCBI Taxonomy" id="4217"/>
    <lineage>
        <taxon>Eukaryota</taxon>
        <taxon>Viridiplantae</taxon>
        <taxon>Streptophyta</taxon>
        <taxon>Embryophyta</taxon>
        <taxon>Tracheophyta</taxon>
        <taxon>Spermatophyta</taxon>
        <taxon>Magnoliopsida</taxon>
        <taxon>eudicotyledons</taxon>
        <taxon>Gunneridae</taxon>
        <taxon>Pentapetalae</taxon>
        <taxon>asterids</taxon>
        <taxon>campanulids</taxon>
        <taxon>Asterales</taxon>
        <taxon>Asteraceae</taxon>
        <taxon>Carduoideae</taxon>
        <taxon>Cardueae</taxon>
        <taxon>Arctiinae</taxon>
        <taxon>Arctium</taxon>
    </lineage>
</organism>
<dbReference type="Proteomes" id="UP001055879">
    <property type="component" value="Linkage Group LG03"/>
</dbReference>
<reference evidence="2" key="1">
    <citation type="journal article" date="2022" name="Mol. Ecol. Resour.">
        <title>The genomes of chicory, endive, great burdock and yacon provide insights into Asteraceae palaeo-polyploidization history and plant inulin production.</title>
        <authorList>
            <person name="Fan W."/>
            <person name="Wang S."/>
            <person name="Wang H."/>
            <person name="Wang A."/>
            <person name="Jiang F."/>
            <person name="Liu H."/>
            <person name="Zhao H."/>
            <person name="Xu D."/>
            <person name="Zhang Y."/>
        </authorList>
    </citation>
    <scope>NUCLEOTIDE SEQUENCE [LARGE SCALE GENOMIC DNA]</scope>
    <source>
        <strain evidence="2">cv. Niubang</strain>
    </source>
</reference>
<evidence type="ECO:0000313" key="1">
    <source>
        <dbReference type="EMBL" id="KAI3745860.1"/>
    </source>
</evidence>
<sequence length="102" mass="11286">MGKLGLFVQIRFLFIRFNGVDLLQIVGIGGLGIIVSNYNLSRPVWLNPTLGLGDEDESADILEWSSVSGSTRGPNRSMSTPRHPSQRLVMTSSFLIHMPSER</sequence>
<name>A0ACB9DH58_ARCLA</name>
<gene>
    <name evidence="1" type="ORF">L6452_08271</name>
</gene>
<comment type="caution">
    <text evidence="1">The sequence shown here is derived from an EMBL/GenBank/DDBJ whole genome shotgun (WGS) entry which is preliminary data.</text>
</comment>
<keyword evidence="2" id="KW-1185">Reference proteome</keyword>
<accession>A0ACB9DH58</accession>
<reference evidence="1 2" key="2">
    <citation type="journal article" date="2022" name="Mol. Ecol. Resour.">
        <title>The genomes of chicory, endive, great burdock and yacon provide insights into Asteraceae paleo-polyploidization history and plant inulin production.</title>
        <authorList>
            <person name="Fan W."/>
            <person name="Wang S."/>
            <person name="Wang H."/>
            <person name="Wang A."/>
            <person name="Jiang F."/>
            <person name="Liu H."/>
            <person name="Zhao H."/>
            <person name="Xu D."/>
            <person name="Zhang Y."/>
        </authorList>
    </citation>
    <scope>NUCLEOTIDE SEQUENCE [LARGE SCALE GENOMIC DNA]</scope>
    <source>
        <strain evidence="2">cv. Niubang</strain>
    </source>
</reference>
<protein>
    <submittedName>
        <fullName evidence="1">Uncharacterized protein</fullName>
    </submittedName>
</protein>